<comment type="catalytic activity">
    <reaction evidence="10">
        <text>[protein]-C-terminal L-amino acid-glycyl-phosphatidylethanolamide + H2O = [protein]-C-terminal L-amino acid-glycine + a 1,2-diacyl-sn-glycero-3-phosphoethanolamine</text>
        <dbReference type="Rhea" id="RHEA:67548"/>
        <dbReference type="Rhea" id="RHEA-COMP:17323"/>
        <dbReference type="Rhea" id="RHEA-COMP:17324"/>
        <dbReference type="ChEBI" id="CHEBI:15377"/>
        <dbReference type="ChEBI" id="CHEBI:64612"/>
        <dbReference type="ChEBI" id="CHEBI:172940"/>
        <dbReference type="ChEBI" id="CHEBI:172941"/>
    </reaction>
    <physiologicalReaction direction="left-to-right" evidence="10">
        <dbReference type="Rhea" id="RHEA:67549"/>
    </physiologicalReaction>
</comment>
<evidence type="ECO:0000313" key="14">
    <source>
        <dbReference type="EMBL" id="RWS03011.1"/>
    </source>
</evidence>
<sequence length="527" mass="60428">QSKSASFSSIRKPMQNALYSSDDAFEYEDEDESNSEKMKTKLMSLWNNVKYGWSSKLKTTFSTETPIWFLGVCYFKNYGHQSKSSSDKYSRSAVEAFKHDYFSRIWFTYRREFPKLYGSQLTSDCGWGCMLRSGQMMLAHAFLCHYSGRDWRWCGPQSDKADMIHRMIVKWFVDDPDPKYSPFSVHQLVKCGTNFGKKAGDWFGPSSVAHILRDALNASSFNNPVMDSICIYVAQDCTVYIEDVFDLCSKSRKLEQKKLSESSNFFTDKQRSIKRGSSQENYDIGTDDLDVSEGSFNQECNDFDSPSQFFNSKASSTFNLVDDNGSPSNEGHSLSDSDSKASCSQKWRGVVIFVPVRLGGDKFNPIYSTCIQEVFMNPACIGIIGGRPKHALFFCGVQDDKLIYLDPHYCQEAVEIRQTNFPLHSFHCSSPRKMQITRMDPSCTIGFYCHTKQDIINLVKSTKELKVPSQNKMDYPLFLFTDKTSSNEACDFAYEEQVLRARHLILNREGSVDRFVESEEFHEFHLL</sequence>
<comment type="subcellular location">
    <subcellularLocation>
        <location evidence="1 11">Cytoplasm</location>
    </subcellularLocation>
</comment>
<dbReference type="GO" id="GO:0035973">
    <property type="term" value="P:aggrephagy"/>
    <property type="evidence" value="ECO:0007669"/>
    <property type="project" value="TreeGrafter"/>
</dbReference>
<dbReference type="GO" id="GO:0034727">
    <property type="term" value="P:piecemeal microautophagy of the nucleus"/>
    <property type="evidence" value="ECO:0007669"/>
    <property type="project" value="TreeGrafter"/>
</dbReference>
<keyword evidence="15" id="KW-1185">Reference proteome</keyword>
<dbReference type="InterPro" id="IPR038765">
    <property type="entry name" value="Papain-like_cys_pep_sf"/>
</dbReference>
<feature type="compositionally biased region" description="Polar residues" evidence="12">
    <location>
        <begin position="321"/>
        <end position="332"/>
    </location>
</feature>
<protein>
    <recommendedName>
        <fullName evidence="11">Cysteine protease</fullName>
        <ecNumber evidence="11">3.4.22.-</ecNumber>
    </recommendedName>
</protein>
<evidence type="ECO:0000256" key="11">
    <source>
        <dbReference type="RuleBase" id="RU363115"/>
    </source>
</evidence>
<keyword evidence="8 11" id="KW-0653">Protein transport</keyword>
<evidence type="ECO:0000256" key="4">
    <source>
        <dbReference type="ARBA" id="ARBA00022490"/>
    </source>
</evidence>
<evidence type="ECO:0000256" key="3">
    <source>
        <dbReference type="ARBA" id="ARBA00022448"/>
    </source>
</evidence>
<dbReference type="GO" id="GO:0000423">
    <property type="term" value="P:mitophagy"/>
    <property type="evidence" value="ECO:0007669"/>
    <property type="project" value="TreeGrafter"/>
</dbReference>
<keyword evidence="3" id="KW-0813">Transport</keyword>
<keyword evidence="5 11" id="KW-0645">Protease</keyword>
<keyword evidence="6 11" id="KW-0378">Hydrolase</keyword>
<dbReference type="EC" id="3.4.22.-" evidence="11"/>
<evidence type="ECO:0000256" key="8">
    <source>
        <dbReference type="ARBA" id="ARBA00022927"/>
    </source>
</evidence>
<dbReference type="Proteomes" id="UP000285301">
    <property type="component" value="Unassembled WGS sequence"/>
</dbReference>
<evidence type="ECO:0000256" key="7">
    <source>
        <dbReference type="ARBA" id="ARBA00022807"/>
    </source>
</evidence>
<keyword evidence="7" id="KW-0788">Thiol protease</keyword>
<dbReference type="GO" id="GO:0016485">
    <property type="term" value="P:protein processing"/>
    <property type="evidence" value="ECO:0007669"/>
    <property type="project" value="TreeGrafter"/>
</dbReference>
<feature type="region of interest" description="Disordered" evidence="12">
    <location>
        <begin position="321"/>
        <end position="340"/>
    </location>
</feature>
<dbReference type="GO" id="GO:0004197">
    <property type="term" value="F:cysteine-type endopeptidase activity"/>
    <property type="evidence" value="ECO:0007669"/>
    <property type="project" value="TreeGrafter"/>
</dbReference>
<evidence type="ECO:0000256" key="12">
    <source>
        <dbReference type="SAM" id="MobiDB-lite"/>
    </source>
</evidence>
<comment type="caution">
    <text evidence="14">The sequence shown here is derived from an EMBL/GenBank/DDBJ whole genome shotgun (WGS) entry which is preliminary data.</text>
</comment>
<evidence type="ECO:0000256" key="6">
    <source>
        <dbReference type="ARBA" id="ARBA00022801"/>
    </source>
</evidence>
<evidence type="ECO:0000313" key="15">
    <source>
        <dbReference type="Proteomes" id="UP000285301"/>
    </source>
</evidence>
<dbReference type="STRING" id="1965070.A0A3S3PK94"/>
<comment type="similarity">
    <text evidence="2 11">Belongs to the peptidase C54 family.</text>
</comment>
<dbReference type="InterPro" id="IPR005078">
    <property type="entry name" value="Peptidase_C54"/>
</dbReference>
<evidence type="ECO:0000256" key="10">
    <source>
        <dbReference type="ARBA" id="ARBA00029362"/>
    </source>
</evidence>
<evidence type="ECO:0000256" key="5">
    <source>
        <dbReference type="ARBA" id="ARBA00022670"/>
    </source>
</evidence>
<dbReference type="OrthoDB" id="2960936at2759"/>
<comment type="function">
    <text evidence="11">Cysteine protease that plays a key role in autophagy by mediating both proteolytic activation and delipidation of ATG8 family proteins.</text>
</comment>
<name>A0A3S3PK94_9ACAR</name>
<dbReference type="InterPro" id="IPR046792">
    <property type="entry name" value="Peptidase_C54_cat"/>
</dbReference>
<dbReference type="SUPFAM" id="SSF54001">
    <property type="entry name" value="Cysteine proteinases"/>
    <property type="match status" value="1"/>
</dbReference>
<dbReference type="AlphaFoldDB" id="A0A3S3PK94"/>
<dbReference type="Pfam" id="PF03416">
    <property type="entry name" value="Peptidase_C54"/>
    <property type="match status" value="1"/>
</dbReference>
<dbReference type="GO" id="GO:0005737">
    <property type="term" value="C:cytoplasm"/>
    <property type="evidence" value="ECO:0007669"/>
    <property type="project" value="UniProtKB-SubCell"/>
</dbReference>
<feature type="domain" description="Peptidase C54 catalytic" evidence="13">
    <location>
        <begin position="95"/>
        <end position="460"/>
    </location>
</feature>
<evidence type="ECO:0000256" key="9">
    <source>
        <dbReference type="ARBA" id="ARBA00023006"/>
    </source>
</evidence>
<evidence type="ECO:0000259" key="13">
    <source>
        <dbReference type="Pfam" id="PF03416"/>
    </source>
</evidence>
<keyword evidence="9 11" id="KW-0072">Autophagy</keyword>
<reference evidence="14 15" key="1">
    <citation type="journal article" date="2018" name="Gigascience">
        <title>Genomes of trombidid mites reveal novel predicted allergens and laterally-transferred genes associated with secondary metabolism.</title>
        <authorList>
            <person name="Dong X."/>
            <person name="Chaisiri K."/>
            <person name="Xia D."/>
            <person name="Armstrong S.D."/>
            <person name="Fang Y."/>
            <person name="Donnelly M.J."/>
            <person name="Kadowaki T."/>
            <person name="McGarry J.W."/>
            <person name="Darby A.C."/>
            <person name="Makepeace B.L."/>
        </authorList>
    </citation>
    <scope>NUCLEOTIDE SEQUENCE [LARGE SCALE GENOMIC DNA]</scope>
    <source>
        <strain evidence="14">UoL-WK</strain>
    </source>
</reference>
<dbReference type="PANTHER" id="PTHR22624">
    <property type="entry name" value="CYSTEINE PROTEASE ATG4"/>
    <property type="match status" value="1"/>
</dbReference>
<dbReference type="PANTHER" id="PTHR22624:SF52">
    <property type="entry name" value="CYSTEINE PROTEASE"/>
    <property type="match status" value="1"/>
</dbReference>
<organism evidence="14 15">
    <name type="scientific">Dinothrombium tinctorium</name>
    <dbReference type="NCBI Taxonomy" id="1965070"/>
    <lineage>
        <taxon>Eukaryota</taxon>
        <taxon>Metazoa</taxon>
        <taxon>Ecdysozoa</taxon>
        <taxon>Arthropoda</taxon>
        <taxon>Chelicerata</taxon>
        <taxon>Arachnida</taxon>
        <taxon>Acari</taxon>
        <taxon>Acariformes</taxon>
        <taxon>Trombidiformes</taxon>
        <taxon>Prostigmata</taxon>
        <taxon>Anystina</taxon>
        <taxon>Parasitengona</taxon>
        <taxon>Trombidioidea</taxon>
        <taxon>Trombidiidae</taxon>
        <taxon>Dinothrombium</taxon>
    </lineage>
</organism>
<dbReference type="GO" id="GO:0000045">
    <property type="term" value="P:autophagosome assembly"/>
    <property type="evidence" value="ECO:0007669"/>
    <property type="project" value="TreeGrafter"/>
</dbReference>
<dbReference type="GO" id="GO:0015031">
    <property type="term" value="P:protein transport"/>
    <property type="evidence" value="ECO:0007669"/>
    <property type="project" value="UniProtKB-KW"/>
</dbReference>
<dbReference type="EMBL" id="NCKU01006968">
    <property type="protein sequence ID" value="RWS03011.1"/>
    <property type="molecule type" value="Genomic_DNA"/>
</dbReference>
<dbReference type="GO" id="GO:0019786">
    <property type="term" value="F:protein-phosphatidylethanolamide deconjugating activity"/>
    <property type="evidence" value="ECO:0007669"/>
    <property type="project" value="InterPro"/>
</dbReference>
<gene>
    <name evidence="14" type="ORF">B4U79_00033</name>
</gene>
<accession>A0A3S3PK94</accession>
<keyword evidence="4 11" id="KW-0963">Cytoplasm</keyword>
<feature type="non-terminal residue" evidence="14">
    <location>
        <position position="1"/>
    </location>
</feature>
<evidence type="ECO:0000256" key="1">
    <source>
        <dbReference type="ARBA" id="ARBA00004496"/>
    </source>
</evidence>
<proteinExistence type="inferred from homology"/>
<evidence type="ECO:0000256" key="2">
    <source>
        <dbReference type="ARBA" id="ARBA00010958"/>
    </source>
</evidence>